<feature type="region of interest" description="Disordered" evidence="1">
    <location>
        <begin position="1"/>
        <end position="37"/>
    </location>
</feature>
<feature type="transmembrane region" description="Helical" evidence="2">
    <location>
        <begin position="102"/>
        <end position="121"/>
    </location>
</feature>
<keyword evidence="2" id="KW-1133">Transmembrane helix</keyword>
<gene>
    <name evidence="3" type="ORF">CPB83DRAFT_864229</name>
</gene>
<comment type="caution">
    <text evidence="3">The sequence shown here is derived from an EMBL/GenBank/DDBJ whole genome shotgun (WGS) entry which is preliminary data.</text>
</comment>
<dbReference type="Proteomes" id="UP000807306">
    <property type="component" value="Unassembled WGS sequence"/>
</dbReference>
<dbReference type="PANTHER" id="PTHR42024">
    <property type="entry name" value="AMINO ACID PERMEASE_ SLC12A DOMAIN-CONTAINING PROTEIN"/>
    <property type="match status" value="1"/>
</dbReference>
<feature type="transmembrane region" description="Helical" evidence="2">
    <location>
        <begin position="254"/>
        <end position="275"/>
    </location>
</feature>
<organism evidence="3 4">
    <name type="scientific">Crepidotus variabilis</name>
    <dbReference type="NCBI Taxonomy" id="179855"/>
    <lineage>
        <taxon>Eukaryota</taxon>
        <taxon>Fungi</taxon>
        <taxon>Dikarya</taxon>
        <taxon>Basidiomycota</taxon>
        <taxon>Agaricomycotina</taxon>
        <taxon>Agaricomycetes</taxon>
        <taxon>Agaricomycetidae</taxon>
        <taxon>Agaricales</taxon>
        <taxon>Agaricineae</taxon>
        <taxon>Crepidotaceae</taxon>
        <taxon>Crepidotus</taxon>
    </lineage>
</organism>
<dbReference type="AlphaFoldDB" id="A0A9P6E4T9"/>
<sequence length="332" mass="38050">MADSETKQPQRREVDKDSLASQPQIQTPFATSEKQDATTLELAPSSPRSSISQPPEEFPELYFTYKWSNICLYALFLFFCNFIFPCILFYPLETLTSLTDHTVVGISSAALGLSSCFDSPLRLWRLIKFRRIYGPFEDDVWWHLDFSMWAYTIALFIFAVPLAIAPGLKLFDFFLMSTVLLVGPVGVIFLFSTFGLKVPFRCSSDPAGSQMKPAVFYLIEDVASVDFQHGRDFRRTLYRRYHASPPFRRLMMNLTIYWVISSAVYCGATAAVTWTTPFRFAFGYTLGQLFIWGALSAVGCKLLARKGLRDERKWLQSRKEFAMKERSQETIV</sequence>
<feature type="compositionally biased region" description="Polar residues" evidence="1">
    <location>
        <begin position="19"/>
        <end position="32"/>
    </location>
</feature>
<keyword evidence="2" id="KW-0472">Membrane</keyword>
<feature type="transmembrane region" description="Helical" evidence="2">
    <location>
        <begin position="170"/>
        <end position="191"/>
    </location>
</feature>
<proteinExistence type="predicted"/>
<feature type="transmembrane region" description="Helical" evidence="2">
    <location>
        <begin position="142"/>
        <end position="164"/>
    </location>
</feature>
<name>A0A9P6E4T9_9AGAR</name>
<evidence type="ECO:0000256" key="2">
    <source>
        <dbReference type="SAM" id="Phobius"/>
    </source>
</evidence>
<dbReference type="EMBL" id="MU157940">
    <property type="protein sequence ID" value="KAF9522578.1"/>
    <property type="molecule type" value="Genomic_DNA"/>
</dbReference>
<reference evidence="3" key="1">
    <citation type="submission" date="2020-11" db="EMBL/GenBank/DDBJ databases">
        <authorList>
            <consortium name="DOE Joint Genome Institute"/>
            <person name="Ahrendt S."/>
            <person name="Riley R."/>
            <person name="Andreopoulos W."/>
            <person name="Labutti K."/>
            <person name="Pangilinan J."/>
            <person name="Ruiz-Duenas F.J."/>
            <person name="Barrasa J.M."/>
            <person name="Sanchez-Garcia M."/>
            <person name="Camarero S."/>
            <person name="Miyauchi S."/>
            <person name="Serrano A."/>
            <person name="Linde D."/>
            <person name="Babiker R."/>
            <person name="Drula E."/>
            <person name="Ayuso-Fernandez I."/>
            <person name="Pacheco R."/>
            <person name="Padilla G."/>
            <person name="Ferreira P."/>
            <person name="Barriuso J."/>
            <person name="Kellner H."/>
            <person name="Castanera R."/>
            <person name="Alfaro M."/>
            <person name="Ramirez L."/>
            <person name="Pisabarro A.G."/>
            <person name="Kuo A."/>
            <person name="Tritt A."/>
            <person name="Lipzen A."/>
            <person name="He G."/>
            <person name="Yan M."/>
            <person name="Ng V."/>
            <person name="Cullen D."/>
            <person name="Martin F."/>
            <person name="Rosso M.-N."/>
            <person name="Henrissat B."/>
            <person name="Hibbett D."/>
            <person name="Martinez A.T."/>
            <person name="Grigoriev I.V."/>
        </authorList>
    </citation>
    <scope>NUCLEOTIDE SEQUENCE</scope>
    <source>
        <strain evidence="3">CBS 506.95</strain>
    </source>
</reference>
<dbReference type="OrthoDB" id="4838853at2759"/>
<dbReference type="PANTHER" id="PTHR42024:SF1">
    <property type="entry name" value="AMINO ACID PERMEASE_ SLC12A DOMAIN-CONTAINING PROTEIN"/>
    <property type="match status" value="1"/>
</dbReference>
<evidence type="ECO:0000256" key="1">
    <source>
        <dbReference type="SAM" id="MobiDB-lite"/>
    </source>
</evidence>
<feature type="compositionally biased region" description="Basic and acidic residues" evidence="1">
    <location>
        <begin position="1"/>
        <end position="18"/>
    </location>
</feature>
<keyword evidence="4" id="KW-1185">Reference proteome</keyword>
<accession>A0A9P6E4T9</accession>
<evidence type="ECO:0000313" key="4">
    <source>
        <dbReference type="Proteomes" id="UP000807306"/>
    </source>
</evidence>
<feature type="transmembrane region" description="Helical" evidence="2">
    <location>
        <begin position="281"/>
        <end position="304"/>
    </location>
</feature>
<feature type="transmembrane region" description="Helical" evidence="2">
    <location>
        <begin position="70"/>
        <end position="90"/>
    </location>
</feature>
<protein>
    <submittedName>
        <fullName evidence="3">Uncharacterized protein</fullName>
    </submittedName>
</protein>
<keyword evidence="2" id="KW-0812">Transmembrane</keyword>
<evidence type="ECO:0000313" key="3">
    <source>
        <dbReference type="EMBL" id="KAF9522578.1"/>
    </source>
</evidence>